<dbReference type="Gene3D" id="3.40.50.140">
    <property type="match status" value="1"/>
</dbReference>
<dbReference type="InterPro" id="IPR003601">
    <property type="entry name" value="Topo_IA_2"/>
</dbReference>
<dbReference type="PROSITE" id="PS00396">
    <property type="entry name" value="TOPO_IA_1"/>
    <property type="match status" value="1"/>
</dbReference>
<feature type="domain" description="Toprim" evidence="13">
    <location>
        <begin position="19"/>
        <end position="163"/>
    </location>
</feature>
<keyword evidence="8 11" id="KW-0238">DNA-binding</keyword>
<dbReference type="InterPro" id="IPR013824">
    <property type="entry name" value="Topo_IA_cen_sub1"/>
</dbReference>
<dbReference type="SUPFAM" id="SSF56712">
    <property type="entry name" value="Prokaryotic type I DNA topoisomerase"/>
    <property type="match status" value="1"/>
</dbReference>
<dbReference type="FunFam" id="1.10.460.10:FF:000003">
    <property type="entry name" value="DNA topoisomerase"/>
    <property type="match status" value="1"/>
</dbReference>
<dbReference type="GO" id="GO:0003917">
    <property type="term" value="F:DNA topoisomerase type I (single strand cut, ATP-independent) activity"/>
    <property type="evidence" value="ECO:0007669"/>
    <property type="project" value="UniProtKB-EC"/>
</dbReference>
<keyword evidence="5 10" id="KW-0863">Zinc-finger</keyword>
<dbReference type="Proteomes" id="UP000321570">
    <property type="component" value="Unassembled WGS sequence"/>
</dbReference>
<dbReference type="GO" id="GO:0006265">
    <property type="term" value="P:DNA topological change"/>
    <property type="evidence" value="ECO:0007669"/>
    <property type="project" value="InterPro"/>
</dbReference>
<keyword evidence="9 11" id="KW-0413">Isomerase</keyword>
<dbReference type="InterPro" id="IPR003602">
    <property type="entry name" value="Topo_IA_DNA-bd_dom"/>
</dbReference>
<dbReference type="SMART" id="SM00493">
    <property type="entry name" value="TOPRIM"/>
    <property type="match status" value="1"/>
</dbReference>
<dbReference type="GO" id="GO:0005634">
    <property type="term" value="C:nucleus"/>
    <property type="evidence" value="ECO:0007669"/>
    <property type="project" value="TreeGrafter"/>
</dbReference>
<feature type="compositionally biased region" description="Low complexity" evidence="12">
    <location>
        <begin position="829"/>
        <end position="845"/>
    </location>
</feature>
<evidence type="ECO:0000256" key="8">
    <source>
        <dbReference type="ARBA" id="ARBA00023125"/>
    </source>
</evidence>
<dbReference type="CDD" id="cd00186">
    <property type="entry name" value="TOP1Ac"/>
    <property type="match status" value="1"/>
</dbReference>
<proteinExistence type="inferred from homology"/>
<dbReference type="CDD" id="cd03362">
    <property type="entry name" value="TOPRIM_TopoIA_TopoIII"/>
    <property type="match status" value="1"/>
</dbReference>
<reference evidence="16 17" key="1">
    <citation type="submission" date="2019-07" db="EMBL/GenBank/DDBJ databases">
        <authorList>
            <person name="Jastrzebski P J."/>
            <person name="Paukszto L."/>
            <person name="Jastrzebski P J."/>
        </authorList>
    </citation>
    <scope>NUCLEOTIDE SEQUENCE [LARGE SCALE GENOMIC DNA]</scope>
    <source>
        <strain evidence="16 17">WMS-il1</strain>
    </source>
</reference>
<dbReference type="InterPro" id="IPR034144">
    <property type="entry name" value="TOPRIM_TopoIII"/>
</dbReference>
<dbReference type="FunFam" id="1.10.290.10:FF:000001">
    <property type="entry name" value="DNA topoisomerase"/>
    <property type="match status" value="1"/>
</dbReference>
<dbReference type="EMBL" id="CABIJS010000695">
    <property type="protein sequence ID" value="VUZ55571.1"/>
    <property type="molecule type" value="Genomic_DNA"/>
</dbReference>
<keyword evidence="4" id="KW-0479">Metal-binding</keyword>
<keyword evidence="7 11" id="KW-0799">Topoisomerase</keyword>
<feature type="region of interest" description="Disordered" evidence="12">
    <location>
        <begin position="793"/>
        <end position="866"/>
    </location>
</feature>
<feature type="domain" description="GRF-type" evidence="14">
    <location>
        <begin position="938"/>
        <end position="983"/>
    </location>
</feature>
<evidence type="ECO:0000313" key="17">
    <source>
        <dbReference type="Proteomes" id="UP000321570"/>
    </source>
</evidence>
<sequence>MVNLRIIFHCFRRSFASMRVLNVAEKNEAAKNIAAILGRGQATRREGLSKFNKIYEFPMTLNGTNCSFIMTSVSGHLLNYEFSQCFRSWESCNPLTLFDAPVEKKVTVEFEPIRKTLEREIRNCTHLLIWTDCDREGENIGMEVVDVCRQVKSSIQIFRARFSEITPAAINRAVNNLTTIDERVSQAVDTRQELDLRIGAAFTRFQTLRLRRVFPRALADQLISYGSCQFPTLGFVVERFREVENFIPEPFWKISVEVIRENGEARAVFQWKRGRLFDKTCCAAYHEHLLENPVGRIIHVQQKPKNKWRPLPMDTVEMEKLASRKLRIGAKETMFLAESLYTKGFISYPRTETNSFPSEMKLQPLVEAQLQDSRWSGFAQRILNNGLRPRNGKKSDHAHPPIHPLKVGNNLQGNEARLYELITRHFLACLSEDAKGAETTVRLLLGGVDNTLASRLSSDEGEVFEAKGLVIHQRNYLEVYYPYEGWSEKYMPMFQLGEILTPDKIEMIESRTTAPSLLTEADLIALMDKYGIGTDATHAEHIETIKKRLYVGLQDSKFLVPSQLGMGLVEGYDSMDLAVAKPCLRAELEVDLKAICEGRKTKEEVLQTQLSKYKSAFEMVVREACKLDIAIGKHLSQEAEIIPDFVGEFLQRGPGAGGYQRLCACPSCGKDVIIRQKSSQDSNVTIPNTQPNRIRWFFSCSGFPDCKYAIWLPDSVIASRVIEPSGRLAIRSVVSCKPDCPAEGRLIGLKFRLGTVLSNGYVQEDPDMEYITCLLCDEEFRMAFGVRIVSSGGNAPSNTVRRQPPTTSQRPPIQQPQNRRFTTFATSTQRPNLLVPQQPPRQLLNIPSSSASFGRANNSSQGNDDSNPVVCSCGIPARLLTVRKEGPNQGKKFYKCGDTSDVCNFFLWQDSSSGSFTSNPVTISTDSGLGSNSGDVVCTCGLPAIRRTVNQATANRGRQFYVCPNSAPGSSEGCGFFQWADSTATNSSACTSFHRHRGSRGSRSFRGGFRVGESSFSTEFGDGIGDSWPPPNPVGRGGRRNRGGGGGGVRKCGLCQLPGHTRNRCPSAIQE</sequence>
<feature type="compositionally biased region" description="Polar residues" evidence="12">
    <location>
        <begin position="846"/>
        <end position="866"/>
    </location>
</feature>
<dbReference type="GO" id="GO:0006310">
    <property type="term" value="P:DNA recombination"/>
    <property type="evidence" value="ECO:0007669"/>
    <property type="project" value="TreeGrafter"/>
</dbReference>
<evidence type="ECO:0000259" key="13">
    <source>
        <dbReference type="PROSITE" id="PS50880"/>
    </source>
</evidence>
<dbReference type="GO" id="GO:0003677">
    <property type="term" value="F:DNA binding"/>
    <property type="evidence" value="ECO:0007669"/>
    <property type="project" value="UniProtKB-KW"/>
</dbReference>
<dbReference type="SMART" id="SM00437">
    <property type="entry name" value="TOP1Ac"/>
    <property type="match status" value="1"/>
</dbReference>
<evidence type="ECO:0000256" key="2">
    <source>
        <dbReference type="ARBA" id="ARBA00009446"/>
    </source>
</evidence>
<dbReference type="FunFam" id="3.40.50.140:FF:000003">
    <property type="entry name" value="DNA topoisomerase"/>
    <property type="match status" value="1"/>
</dbReference>
<evidence type="ECO:0000256" key="11">
    <source>
        <dbReference type="RuleBase" id="RU362092"/>
    </source>
</evidence>
<dbReference type="GO" id="GO:0006281">
    <property type="term" value="P:DNA repair"/>
    <property type="evidence" value="ECO:0007669"/>
    <property type="project" value="TreeGrafter"/>
</dbReference>
<dbReference type="Gene3D" id="1.10.290.10">
    <property type="entry name" value="Topoisomerase I, domain 4"/>
    <property type="match status" value="1"/>
</dbReference>
<dbReference type="AlphaFoldDB" id="A0A564Z7T6"/>
<organism evidence="16 17">
    <name type="scientific">Hymenolepis diminuta</name>
    <name type="common">Rat tapeworm</name>
    <dbReference type="NCBI Taxonomy" id="6216"/>
    <lineage>
        <taxon>Eukaryota</taxon>
        <taxon>Metazoa</taxon>
        <taxon>Spiralia</taxon>
        <taxon>Lophotrochozoa</taxon>
        <taxon>Platyhelminthes</taxon>
        <taxon>Cestoda</taxon>
        <taxon>Eucestoda</taxon>
        <taxon>Cyclophyllidea</taxon>
        <taxon>Hymenolepididae</taxon>
        <taxon>Hymenolepis</taxon>
    </lineage>
</organism>
<evidence type="ECO:0000256" key="6">
    <source>
        <dbReference type="ARBA" id="ARBA00022833"/>
    </source>
</evidence>
<dbReference type="InterPro" id="IPR023406">
    <property type="entry name" value="Topo_IA_AS"/>
</dbReference>
<accession>A0A564Z7T6</accession>
<dbReference type="SMART" id="SM00436">
    <property type="entry name" value="TOP1Bc"/>
    <property type="match status" value="1"/>
</dbReference>
<dbReference type="InterPro" id="IPR023405">
    <property type="entry name" value="Topo_IA_core_domain"/>
</dbReference>
<comment type="function">
    <text evidence="11">Introduces a single-strand break via transesterification at a target site in duplex DNA. Releases the supercoiling and torsional tension of DNA introduced during the DNA replication and transcription by transiently cleaving and rejoining one strand of the DNA duplex. The scissile phosphodiester is attacked by the catalytic tyrosine of the enzyme, resulting in the formation of a DNA-(5'-phosphotyrosyl)-enzyme intermediate and the expulsion of a 3'-OH DNA strand.</text>
</comment>
<evidence type="ECO:0000259" key="14">
    <source>
        <dbReference type="PROSITE" id="PS51999"/>
    </source>
</evidence>
<dbReference type="PRINTS" id="PR00417">
    <property type="entry name" value="PRTPISMRASEI"/>
</dbReference>
<evidence type="ECO:0000256" key="10">
    <source>
        <dbReference type="PROSITE-ProRule" id="PRU01343"/>
    </source>
</evidence>
<protein>
    <recommendedName>
        <fullName evidence="3 11">DNA topoisomerase</fullName>
        <ecNumber evidence="3 11">5.6.2.1</ecNumber>
    </recommendedName>
</protein>
<dbReference type="GO" id="GO:0031422">
    <property type="term" value="C:RecQ family helicase-topoisomerase III complex"/>
    <property type="evidence" value="ECO:0007669"/>
    <property type="project" value="TreeGrafter"/>
</dbReference>
<keyword evidence="17" id="KW-1185">Reference proteome</keyword>
<evidence type="ECO:0000256" key="12">
    <source>
        <dbReference type="SAM" id="MobiDB-lite"/>
    </source>
</evidence>
<dbReference type="Pfam" id="PF01131">
    <property type="entry name" value="Topoisom_bac"/>
    <property type="match status" value="1"/>
</dbReference>
<dbReference type="InterPro" id="IPR013825">
    <property type="entry name" value="Topo_IA_cen_sub2"/>
</dbReference>
<feature type="region of interest" description="Disordered" evidence="12">
    <location>
        <begin position="1020"/>
        <end position="1047"/>
    </location>
</feature>
<dbReference type="GO" id="GO:0008270">
    <property type="term" value="F:zinc ion binding"/>
    <property type="evidence" value="ECO:0007669"/>
    <property type="project" value="UniProtKB-KW"/>
</dbReference>
<gene>
    <name evidence="16" type="ORF">WMSIL1_LOCUS13384</name>
</gene>
<dbReference type="Pfam" id="PF01751">
    <property type="entry name" value="Toprim"/>
    <property type="match status" value="1"/>
</dbReference>
<feature type="domain" description="Topo IA-type catalytic" evidence="15">
    <location>
        <begin position="181"/>
        <end position="617"/>
    </location>
</feature>
<dbReference type="InterPro" id="IPR006171">
    <property type="entry name" value="TOPRIM_dom"/>
</dbReference>
<dbReference type="InterPro" id="IPR013826">
    <property type="entry name" value="Topo_IA_cen_sub3"/>
</dbReference>
<dbReference type="PROSITE" id="PS50880">
    <property type="entry name" value="TOPRIM"/>
    <property type="match status" value="1"/>
</dbReference>
<evidence type="ECO:0000259" key="15">
    <source>
        <dbReference type="PROSITE" id="PS52039"/>
    </source>
</evidence>
<feature type="compositionally biased region" description="Low complexity" evidence="12">
    <location>
        <begin position="799"/>
        <end position="820"/>
    </location>
</feature>
<feature type="domain" description="GRF-type" evidence="14">
    <location>
        <begin position="871"/>
        <end position="912"/>
    </location>
</feature>
<name>A0A564Z7T6_HYMDI</name>
<evidence type="ECO:0000256" key="3">
    <source>
        <dbReference type="ARBA" id="ARBA00012891"/>
    </source>
</evidence>
<dbReference type="PROSITE" id="PS52039">
    <property type="entry name" value="TOPO_IA_2"/>
    <property type="match status" value="1"/>
</dbReference>
<dbReference type="Pfam" id="PF06839">
    <property type="entry name" value="Zn_ribbon_GRF"/>
    <property type="match status" value="2"/>
</dbReference>
<dbReference type="EC" id="5.6.2.1" evidence="3 11"/>
<comment type="catalytic activity">
    <reaction evidence="1 11">
        <text>ATP-independent breakage of single-stranded DNA, followed by passage and rejoining.</text>
        <dbReference type="EC" id="5.6.2.1"/>
    </reaction>
</comment>
<dbReference type="PANTHER" id="PTHR11390:SF21">
    <property type="entry name" value="DNA TOPOISOMERASE 3-ALPHA"/>
    <property type="match status" value="1"/>
</dbReference>
<evidence type="ECO:0000256" key="4">
    <source>
        <dbReference type="ARBA" id="ARBA00022723"/>
    </source>
</evidence>
<evidence type="ECO:0000256" key="1">
    <source>
        <dbReference type="ARBA" id="ARBA00000213"/>
    </source>
</evidence>
<evidence type="ECO:0000256" key="5">
    <source>
        <dbReference type="ARBA" id="ARBA00022771"/>
    </source>
</evidence>
<evidence type="ECO:0000256" key="7">
    <source>
        <dbReference type="ARBA" id="ARBA00023029"/>
    </source>
</evidence>
<dbReference type="Gene3D" id="2.70.20.10">
    <property type="entry name" value="Topoisomerase I, domain 3"/>
    <property type="match status" value="1"/>
</dbReference>
<dbReference type="InterPro" id="IPR010666">
    <property type="entry name" value="Znf_GRF"/>
</dbReference>
<dbReference type="InterPro" id="IPR000380">
    <property type="entry name" value="Topo_IA"/>
</dbReference>
<keyword evidence="6" id="KW-0862">Zinc</keyword>
<evidence type="ECO:0000313" key="16">
    <source>
        <dbReference type="EMBL" id="VUZ55571.1"/>
    </source>
</evidence>
<dbReference type="PROSITE" id="PS51999">
    <property type="entry name" value="ZF_GRF"/>
    <property type="match status" value="2"/>
</dbReference>
<comment type="similarity">
    <text evidence="2 11">Belongs to the type IA topoisomerase family.</text>
</comment>
<dbReference type="InterPro" id="IPR013497">
    <property type="entry name" value="Topo_IA_cen"/>
</dbReference>
<dbReference type="PANTHER" id="PTHR11390">
    <property type="entry name" value="PROKARYOTIC DNA TOPOISOMERASE"/>
    <property type="match status" value="1"/>
</dbReference>
<evidence type="ECO:0000256" key="9">
    <source>
        <dbReference type="ARBA" id="ARBA00023235"/>
    </source>
</evidence>
<dbReference type="Gene3D" id="1.10.460.10">
    <property type="entry name" value="Topoisomerase I, domain 2"/>
    <property type="match status" value="1"/>
</dbReference>